<proteinExistence type="predicted"/>
<feature type="signal peptide" evidence="1">
    <location>
        <begin position="1"/>
        <end position="28"/>
    </location>
</feature>
<feature type="non-terminal residue" evidence="2">
    <location>
        <position position="1"/>
    </location>
</feature>
<feature type="chain" id="PRO_5046179012" evidence="1">
    <location>
        <begin position="29"/>
        <end position="353"/>
    </location>
</feature>
<evidence type="ECO:0000256" key="1">
    <source>
        <dbReference type="SAM" id="SignalP"/>
    </source>
</evidence>
<evidence type="ECO:0000313" key="2">
    <source>
        <dbReference type="EMBL" id="CAK0833162.1"/>
    </source>
</evidence>
<sequence>ARASVPLRGWRLRMLKLFLLSLVGAVCAACGSFAGCGDPQSLDTAHRPDEVSAVLCCGGVIGLPGVGVRVGGEAIKINKTWPAKKESRRISAPPAALLGRGGLAYGWSGPVVVGALARYFSPQPNSDLGAKATSDAVGALGAEKETVCGPAVRVWRSTVGPFAFNTYYDWGRTFEAIDGTSLIGHVCTPAEAAPLATWAKAWRSSALAGRPMAAVLNRTPLVPKMKMVSPIVGEGCGAFLDAPLYELASHRASFVVLVDREITADHAALLMNMSPTTALMHFSQDRKLRTEDDGLCESLLLLTMGVTQRTLRSCAVGGMLTKAIIIDDGSKIVKTWQVETRTGSVNAKEMREQ</sequence>
<evidence type="ECO:0000313" key="3">
    <source>
        <dbReference type="Proteomes" id="UP001189429"/>
    </source>
</evidence>
<name>A0ABN9SMX6_9DINO</name>
<accession>A0ABN9SMX6</accession>
<keyword evidence="1" id="KW-0732">Signal</keyword>
<protein>
    <submittedName>
        <fullName evidence="2">Uncharacterized protein</fullName>
    </submittedName>
</protein>
<feature type="non-terminal residue" evidence="2">
    <location>
        <position position="353"/>
    </location>
</feature>
<organism evidence="2 3">
    <name type="scientific">Prorocentrum cordatum</name>
    <dbReference type="NCBI Taxonomy" id="2364126"/>
    <lineage>
        <taxon>Eukaryota</taxon>
        <taxon>Sar</taxon>
        <taxon>Alveolata</taxon>
        <taxon>Dinophyceae</taxon>
        <taxon>Prorocentrales</taxon>
        <taxon>Prorocentraceae</taxon>
        <taxon>Prorocentrum</taxon>
    </lineage>
</organism>
<dbReference type="Proteomes" id="UP001189429">
    <property type="component" value="Unassembled WGS sequence"/>
</dbReference>
<reference evidence="2" key="1">
    <citation type="submission" date="2023-10" db="EMBL/GenBank/DDBJ databases">
        <authorList>
            <person name="Chen Y."/>
            <person name="Shah S."/>
            <person name="Dougan E. K."/>
            <person name="Thang M."/>
            <person name="Chan C."/>
        </authorList>
    </citation>
    <scope>NUCLEOTIDE SEQUENCE [LARGE SCALE GENOMIC DNA]</scope>
</reference>
<gene>
    <name evidence="2" type="ORF">PCOR1329_LOCUS30944</name>
</gene>
<dbReference type="EMBL" id="CAUYUJ010012053">
    <property type="protein sequence ID" value="CAK0833162.1"/>
    <property type="molecule type" value="Genomic_DNA"/>
</dbReference>
<keyword evidence="3" id="KW-1185">Reference proteome</keyword>
<comment type="caution">
    <text evidence="2">The sequence shown here is derived from an EMBL/GenBank/DDBJ whole genome shotgun (WGS) entry which is preliminary data.</text>
</comment>